<dbReference type="InterPro" id="IPR002554">
    <property type="entry name" value="PP2A_B56"/>
</dbReference>
<dbReference type="GO" id="GO:0005634">
    <property type="term" value="C:nucleus"/>
    <property type="evidence" value="ECO:0007669"/>
    <property type="project" value="UniProtKB-SubCell"/>
</dbReference>
<evidence type="ECO:0000256" key="2">
    <source>
        <dbReference type="ARBA" id="ARBA00004496"/>
    </source>
</evidence>
<keyword evidence="4" id="KW-0963">Cytoplasm</keyword>
<dbReference type="OrthoDB" id="10264446at2759"/>
<feature type="compositionally biased region" description="Pro residues" evidence="8">
    <location>
        <begin position="27"/>
        <end position="54"/>
    </location>
</feature>
<evidence type="ECO:0000256" key="6">
    <source>
        <dbReference type="ARBA" id="ARBA00023242"/>
    </source>
</evidence>
<dbReference type="InterPro" id="IPR016024">
    <property type="entry name" value="ARM-type_fold"/>
</dbReference>
<evidence type="ECO:0000256" key="5">
    <source>
        <dbReference type="ARBA" id="ARBA00022553"/>
    </source>
</evidence>
<evidence type="ECO:0000256" key="4">
    <source>
        <dbReference type="ARBA" id="ARBA00022490"/>
    </source>
</evidence>
<comment type="subcellular location">
    <subcellularLocation>
        <location evidence="2">Cytoplasm</location>
    </subcellularLocation>
    <subcellularLocation>
        <location evidence="1">Nucleus</location>
    </subcellularLocation>
</comment>
<dbReference type="GO" id="GO:0051754">
    <property type="term" value="P:meiotic sister chromatid cohesion, centromeric"/>
    <property type="evidence" value="ECO:0007669"/>
    <property type="project" value="UniProtKB-ARBA"/>
</dbReference>
<dbReference type="GO" id="GO:0005816">
    <property type="term" value="C:spindle pole body"/>
    <property type="evidence" value="ECO:0007669"/>
    <property type="project" value="UniProtKB-ARBA"/>
</dbReference>
<dbReference type="Pfam" id="PF01603">
    <property type="entry name" value="B56"/>
    <property type="match status" value="1"/>
</dbReference>
<evidence type="ECO:0000256" key="8">
    <source>
        <dbReference type="SAM" id="MobiDB-lite"/>
    </source>
</evidence>
<organism evidence="9 10">
    <name type="scientific">Pisolithus microcarpus 441</name>
    <dbReference type="NCBI Taxonomy" id="765257"/>
    <lineage>
        <taxon>Eukaryota</taxon>
        <taxon>Fungi</taxon>
        <taxon>Dikarya</taxon>
        <taxon>Basidiomycota</taxon>
        <taxon>Agaricomycotina</taxon>
        <taxon>Agaricomycetes</taxon>
        <taxon>Agaricomycetidae</taxon>
        <taxon>Boletales</taxon>
        <taxon>Sclerodermatineae</taxon>
        <taxon>Pisolithaceae</taxon>
        <taxon>Pisolithus</taxon>
    </lineage>
</organism>
<gene>
    <name evidence="9" type="ORF">PISMIDRAFT_100417</name>
</gene>
<dbReference type="EMBL" id="KN833726">
    <property type="protein sequence ID" value="KIK23434.1"/>
    <property type="molecule type" value="Genomic_DNA"/>
</dbReference>
<comment type="similarity">
    <text evidence="3">Belongs to the phosphatase 2A regulatory subunit B family.</text>
</comment>
<keyword evidence="5" id="KW-0597">Phosphoprotein</keyword>
<sequence>MKGLKKSFLTRKSSQDTSSKNKDQKPPAAPQPSVPPPPPPNTAKPLPQPVPPTHSLPGASANNTSNRSLHSQPQPSSNRPATNAAASTTDRRYSSGNSSAVPPIVVVSPDPAPEPTPRSSRFGSPERANIGLDGNANPPRANTLNRLRSGPRDTIPIVGKPPRKQRSSRFVVTEKVEIENLASFDEVPPSERSLLFVKKLNQCRVLFDFNDASSELRGKQVKAQTLHEILDYITTQRGVITENIYPEVFNMFSVNLFRSIPPPVNPTGDAFDPEEDEPVLELAWPHLQIVYEFFLRFIESPDLDTELARPYIDHTFLLNLLELFDSEDPRERDFLKTTLHRIYGKFLPLRAFIRRSINNVFYQFIYETERHNGIAELLEILGSIINGFSVPLKNEHNIFLKRVLLPLHKVKCLCLYHPQLAYCIVQFLDKSPTSAEEVILGLLKYWPKVNSPKEVMFLNEVEEILDVTHPADFRKIQEPLFAQLARCINSQHFQVAERALLYWNNEYIVNLMNDNLQTIMPIVFPALYNNAKSHWNRTIHGMVYNALKLFMELNPELFDETLQQYRQRRIAEQQHAVERFEDWKKIHERAKQNAGDKLPPGYHEVPREPPPPPTAGDDSDIMDLSMELSVVSIDGVMPGDLDDSGLERVPMADPGLDREYQVGGEHSSPTSQSPHVRRKSVLPVDPSVLRDLQAHRSLDDTIGLTTRANGG</sequence>
<reference evidence="10" key="2">
    <citation type="submission" date="2015-01" db="EMBL/GenBank/DDBJ databases">
        <title>Evolutionary Origins and Diversification of the Mycorrhizal Mutualists.</title>
        <authorList>
            <consortium name="DOE Joint Genome Institute"/>
            <consortium name="Mycorrhizal Genomics Consortium"/>
            <person name="Kohler A."/>
            <person name="Kuo A."/>
            <person name="Nagy L.G."/>
            <person name="Floudas D."/>
            <person name="Copeland A."/>
            <person name="Barry K.W."/>
            <person name="Cichocki N."/>
            <person name="Veneault-Fourrey C."/>
            <person name="LaButti K."/>
            <person name="Lindquist E.A."/>
            <person name="Lipzen A."/>
            <person name="Lundell T."/>
            <person name="Morin E."/>
            <person name="Murat C."/>
            <person name="Riley R."/>
            <person name="Ohm R."/>
            <person name="Sun H."/>
            <person name="Tunlid A."/>
            <person name="Henrissat B."/>
            <person name="Grigoriev I.V."/>
            <person name="Hibbett D.S."/>
            <person name="Martin F."/>
        </authorList>
    </citation>
    <scope>NUCLEOTIDE SEQUENCE [LARGE SCALE GENOMIC DNA]</scope>
    <source>
        <strain evidence="10">441</strain>
    </source>
</reference>
<comment type="subunit">
    <text evidence="7">PP2A consists of a common heterodimeric core enzyme, composed of a 36 kDa catalytic subunit (subunit C) and a 65 kDa constant regulatory subunit (PR65 or subunit A), that associates with a variety of regulatory subunits. Proteins that associate with the core dimer include three families of regulatory subunits B (the R2/B/PR55/B55, R3/B''/PR72/PR130/PR59 and R5/B'/B56 families), the 48 kDa variable regulatory subunit, viral proteins, and cell signaling molecules.</text>
</comment>
<evidence type="ECO:0000256" key="1">
    <source>
        <dbReference type="ARBA" id="ARBA00004123"/>
    </source>
</evidence>
<keyword evidence="6" id="KW-0539">Nucleus</keyword>
<feature type="region of interest" description="Disordered" evidence="8">
    <location>
        <begin position="590"/>
        <end position="620"/>
    </location>
</feature>
<dbReference type="GO" id="GO:0019888">
    <property type="term" value="F:protein phosphatase regulator activity"/>
    <property type="evidence" value="ECO:0007669"/>
    <property type="project" value="InterPro"/>
</dbReference>
<keyword evidence="10" id="KW-1185">Reference proteome</keyword>
<dbReference type="AlphaFoldDB" id="A0A0C9ZBX2"/>
<dbReference type="SUPFAM" id="SSF48371">
    <property type="entry name" value="ARM repeat"/>
    <property type="match status" value="1"/>
</dbReference>
<evidence type="ECO:0000313" key="10">
    <source>
        <dbReference type="Proteomes" id="UP000054018"/>
    </source>
</evidence>
<dbReference type="FunFam" id="1.25.10.10:FF:000016">
    <property type="entry name" value="Serine/threonine-protein phosphatase 2A 56 kDa regulatory subunit"/>
    <property type="match status" value="1"/>
</dbReference>
<dbReference type="GO" id="GO:0005737">
    <property type="term" value="C:cytoplasm"/>
    <property type="evidence" value="ECO:0007669"/>
    <property type="project" value="UniProtKB-SubCell"/>
</dbReference>
<dbReference type="PANTHER" id="PTHR10257">
    <property type="entry name" value="SERINE/THREONINE PROTEIN PHOSPHATASE 2A PP2A REGULATORY SUBUNIT B"/>
    <property type="match status" value="1"/>
</dbReference>
<dbReference type="GO" id="GO:0035556">
    <property type="term" value="P:intracellular signal transduction"/>
    <property type="evidence" value="ECO:0007669"/>
    <property type="project" value="UniProtKB-ARBA"/>
</dbReference>
<reference evidence="9 10" key="1">
    <citation type="submission" date="2014-04" db="EMBL/GenBank/DDBJ databases">
        <authorList>
            <consortium name="DOE Joint Genome Institute"/>
            <person name="Kuo A."/>
            <person name="Kohler A."/>
            <person name="Costa M.D."/>
            <person name="Nagy L.G."/>
            <person name="Floudas D."/>
            <person name="Copeland A."/>
            <person name="Barry K.W."/>
            <person name="Cichocki N."/>
            <person name="Veneault-Fourrey C."/>
            <person name="LaButti K."/>
            <person name="Lindquist E.A."/>
            <person name="Lipzen A."/>
            <person name="Lundell T."/>
            <person name="Morin E."/>
            <person name="Murat C."/>
            <person name="Sun H."/>
            <person name="Tunlid A."/>
            <person name="Henrissat B."/>
            <person name="Grigoriev I.V."/>
            <person name="Hibbett D.S."/>
            <person name="Martin F."/>
            <person name="Nordberg H.P."/>
            <person name="Cantor M.N."/>
            <person name="Hua S.X."/>
        </authorList>
    </citation>
    <scope>NUCLEOTIDE SEQUENCE [LARGE SCALE GENOMIC DNA]</scope>
    <source>
        <strain evidence="9 10">441</strain>
    </source>
</reference>
<protein>
    <recommendedName>
        <fullName evidence="11">Serine/threonine-protein phosphatase 2A 56 kDa regulatory subunit</fullName>
    </recommendedName>
</protein>
<dbReference type="HOGENOM" id="CLU_012437_1_1_1"/>
<feature type="region of interest" description="Disordered" evidence="8">
    <location>
        <begin position="1"/>
        <end position="162"/>
    </location>
</feature>
<dbReference type="GO" id="GO:0000776">
    <property type="term" value="C:kinetochore"/>
    <property type="evidence" value="ECO:0007669"/>
    <property type="project" value="UniProtKB-ARBA"/>
</dbReference>
<dbReference type="GO" id="GO:0098813">
    <property type="term" value="P:nuclear chromosome segregation"/>
    <property type="evidence" value="ECO:0007669"/>
    <property type="project" value="UniProtKB-ARBA"/>
</dbReference>
<feature type="compositionally biased region" description="Low complexity" evidence="8">
    <location>
        <begin position="98"/>
        <end position="109"/>
    </location>
</feature>
<name>A0A0C9ZBX2_9AGAM</name>
<evidence type="ECO:0000256" key="7">
    <source>
        <dbReference type="ARBA" id="ARBA00064351"/>
    </source>
</evidence>
<evidence type="ECO:0000313" key="9">
    <source>
        <dbReference type="EMBL" id="KIK23434.1"/>
    </source>
</evidence>
<dbReference type="InterPro" id="IPR011989">
    <property type="entry name" value="ARM-like"/>
</dbReference>
<dbReference type="STRING" id="765257.A0A0C9ZBX2"/>
<accession>A0A0C9ZBX2</accession>
<dbReference type="Proteomes" id="UP000054018">
    <property type="component" value="Unassembled WGS sequence"/>
</dbReference>
<feature type="region of interest" description="Disordered" evidence="8">
    <location>
        <begin position="639"/>
        <end position="688"/>
    </location>
</feature>
<dbReference type="Gene3D" id="1.25.10.10">
    <property type="entry name" value="Leucine-rich Repeat Variant"/>
    <property type="match status" value="1"/>
</dbReference>
<feature type="compositionally biased region" description="Polar residues" evidence="8">
    <location>
        <begin position="60"/>
        <end position="88"/>
    </location>
</feature>
<dbReference type="GO" id="GO:0000159">
    <property type="term" value="C:protein phosphatase type 2A complex"/>
    <property type="evidence" value="ECO:0007669"/>
    <property type="project" value="InterPro"/>
</dbReference>
<evidence type="ECO:0008006" key="11">
    <source>
        <dbReference type="Google" id="ProtNLM"/>
    </source>
</evidence>
<proteinExistence type="inferred from homology"/>
<dbReference type="GO" id="GO:1901991">
    <property type="term" value="P:negative regulation of mitotic cell cycle phase transition"/>
    <property type="evidence" value="ECO:0007669"/>
    <property type="project" value="UniProtKB-ARBA"/>
</dbReference>
<dbReference type="PANTHER" id="PTHR10257:SF3">
    <property type="entry name" value="SERINE_THREONINE-PROTEIN PHOSPHATASE 2A 56 KDA REGULATORY SUBUNIT GAMMA ISOFORM"/>
    <property type="match status" value="1"/>
</dbReference>
<evidence type="ECO:0000256" key="3">
    <source>
        <dbReference type="ARBA" id="ARBA00008259"/>
    </source>
</evidence>